<dbReference type="PANTHER" id="PTHR33525">
    <property type="match status" value="1"/>
</dbReference>
<evidence type="ECO:0000259" key="1">
    <source>
        <dbReference type="PROSITE" id="PS50883"/>
    </source>
</evidence>
<feature type="domain" description="HDOD" evidence="2">
    <location>
        <begin position="198"/>
        <end position="385"/>
    </location>
</feature>
<dbReference type="SMART" id="SM00052">
    <property type="entry name" value="EAL"/>
    <property type="match status" value="1"/>
</dbReference>
<name>A0A2S0VSV2_9ALTE</name>
<keyword evidence="4" id="KW-1185">Reference proteome</keyword>
<accession>A0A2S0VSV2</accession>
<dbReference type="InterPro" id="IPR014408">
    <property type="entry name" value="dGMP_Pdiesterase_EAL/HD-GYP"/>
</dbReference>
<dbReference type="InterPro" id="IPR052340">
    <property type="entry name" value="RNase_Y/CdgJ"/>
</dbReference>
<dbReference type="Gene3D" id="3.20.20.450">
    <property type="entry name" value="EAL domain"/>
    <property type="match status" value="1"/>
</dbReference>
<dbReference type="PIRSF" id="PIRSF003180">
    <property type="entry name" value="DiGMPpdiest_YuxH"/>
    <property type="match status" value="1"/>
</dbReference>
<evidence type="ECO:0000313" key="3">
    <source>
        <dbReference type="EMBL" id="AWB67295.1"/>
    </source>
</evidence>
<dbReference type="PROSITE" id="PS50883">
    <property type="entry name" value="EAL"/>
    <property type="match status" value="1"/>
</dbReference>
<reference evidence="3 4" key="1">
    <citation type="submission" date="2018-01" db="EMBL/GenBank/DDBJ databases">
        <title>Genome sequence of a Cantenovulum-like bacteria.</title>
        <authorList>
            <person name="Tan W.R."/>
            <person name="Lau N.-S."/>
            <person name="Go F."/>
            <person name="Amirul A.-A.A."/>
        </authorList>
    </citation>
    <scope>NUCLEOTIDE SEQUENCE [LARGE SCALE GENOMIC DNA]</scope>
    <source>
        <strain evidence="3 4">CCB-QB4</strain>
    </source>
</reference>
<organism evidence="3 4">
    <name type="scientific">Saccharobesus litoralis</name>
    <dbReference type="NCBI Taxonomy" id="2172099"/>
    <lineage>
        <taxon>Bacteria</taxon>
        <taxon>Pseudomonadati</taxon>
        <taxon>Pseudomonadota</taxon>
        <taxon>Gammaproteobacteria</taxon>
        <taxon>Alteromonadales</taxon>
        <taxon>Alteromonadaceae</taxon>
        <taxon>Saccharobesus</taxon>
    </lineage>
</organism>
<evidence type="ECO:0000313" key="4">
    <source>
        <dbReference type="Proteomes" id="UP000244441"/>
    </source>
</evidence>
<dbReference type="AlphaFoldDB" id="A0A2S0VSV2"/>
<dbReference type="PANTHER" id="PTHR33525:SF4">
    <property type="entry name" value="CYCLIC DI-GMP PHOSPHODIESTERASE CDGJ"/>
    <property type="match status" value="1"/>
</dbReference>
<dbReference type="InterPro" id="IPR013976">
    <property type="entry name" value="HDOD"/>
</dbReference>
<dbReference type="OrthoDB" id="9804751at2"/>
<dbReference type="InterPro" id="IPR035919">
    <property type="entry name" value="EAL_sf"/>
</dbReference>
<dbReference type="Gene3D" id="1.10.3210.10">
    <property type="entry name" value="Hypothetical protein af1432"/>
    <property type="match status" value="1"/>
</dbReference>
<protein>
    <recommendedName>
        <fullName evidence="5">EAL and modified HD-GYP domain-containing signal transduction protein</fullName>
    </recommendedName>
</protein>
<dbReference type="Pfam" id="PF00563">
    <property type="entry name" value="EAL"/>
    <property type="match status" value="1"/>
</dbReference>
<dbReference type="Proteomes" id="UP000244441">
    <property type="component" value="Chromosome"/>
</dbReference>
<dbReference type="PROSITE" id="PS51833">
    <property type="entry name" value="HDOD"/>
    <property type="match status" value="1"/>
</dbReference>
<evidence type="ECO:0000259" key="2">
    <source>
        <dbReference type="PROSITE" id="PS51833"/>
    </source>
</evidence>
<dbReference type="SUPFAM" id="SSF109604">
    <property type="entry name" value="HD-domain/PDEase-like"/>
    <property type="match status" value="1"/>
</dbReference>
<dbReference type="SUPFAM" id="SSF141868">
    <property type="entry name" value="EAL domain-like"/>
    <property type="match status" value="1"/>
</dbReference>
<dbReference type="Pfam" id="PF08668">
    <property type="entry name" value="HDOD"/>
    <property type="match status" value="1"/>
</dbReference>
<dbReference type="RefSeq" id="WP_108603342.1">
    <property type="nucleotide sequence ID" value="NZ_CP026604.1"/>
</dbReference>
<dbReference type="KEGG" id="cate:C2869_12960"/>
<sequence>MYGYIARQPILDGDHQVRAYELLFRSGYNNTFPVANAQQATHRLVEQSGLEQDFEAFTNGKIAHINFNQDSLGDNFPSWLPSHQVVIEVSANLPVTYELRESLRSLQEQGFIIALDDYSFQEAAEPLLDVVRLVKINIAETPIKQLPALMPQLQNRLFSYIATRVESYEQFEALKSLGFKFFQGYYFAKPEVIQTKSLPSSKANLVDLIAESSKAELNLARINEIMQHDVSLSYKLLRFVNSPVFSNTQPVGSIRHALNYLGQNEVKKFIALVAMANLSQDKPQQLLALSIVRARFCQGISELMGDQVNPPKAFLTGLFSLVDAILDQQLIDIMRKLPILHEIKIALVKREGRLAEYVRLVEYYEQGQWDDMLDLVEDELDIEMDDVHEHYTAALEWANNFPYQQAG</sequence>
<evidence type="ECO:0008006" key="5">
    <source>
        <dbReference type="Google" id="ProtNLM"/>
    </source>
</evidence>
<feature type="domain" description="EAL" evidence="1">
    <location>
        <begin position="1"/>
        <end position="204"/>
    </location>
</feature>
<proteinExistence type="predicted"/>
<gene>
    <name evidence="3" type="ORF">C2869_12960</name>
</gene>
<dbReference type="EMBL" id="CP026604">
    <property type="protein sequence ID" value="AWB67295.1"/>
    <property type="molecule type" value="Genomic_DNA"/>
</dbReference>
<dbReference type="InterPro" id="IPR001633">
    <property type="entry name" value="EAL_dom"/>
</dbReference>